<sequence length="88" mass="10437">MWKLSSIHYLIQYEMMSSELVYMMSLEGRGHWRFVYMMSLEGRGHRSFVYIMSLEGRGHWSFMYMMSLVGWVVRIVSVYGGHPWSGSV</sequence>
<gene>
    <name evidence="1" type="ORF">GDO81_020200</name>
</gene>
<reference evidence="1" key="1">
    <citation type="thesis" date="2020" institute="ProQuest LLC" country="789 East Eisenhower Parkway, Ann Arbor, MI, USA">
        <title>Comparative Genomics and Chromosome Evolution.</title>
        <authorList>
            <person name="Mudd A.B."/>
        </authorList>
    </citation>
    <scope>NUCLEOTIDE SEQUENCE</scope>
    <source>
        <strain evidence="1">237g6f4</strain>
        <tissue evidence="1">Blood</tissue>
    </source>
</reference>
<accession>A0AAV6YS18</accession>
<evidence type="ECO:0000313" key="2">
    <source>
        <dbReference type="Proteomes" id="UP000824782"/>
    </source>
</evidence>
<name>A0AAV6YS18_ENGPU</name>
<dbReference type="Proteomes" id="UP000824782">
    <property type="component" value="Unassembled WGS sequence"/>
</dbReference>
<dbReference type="EMBL" id="WNYA01012635">
    <property type="protein sequence ID" value="KAG8539872.1"/>
    <property type="molecule type" value="Genomic_DNA"/>
</dbReference>
<evidence type="ECO:0000313" key="1">
    <source>
        <dbReference type="EMBL" id="KAG8539872.1"/>
    </source>
</evidence>
<organism evidence="1 2">
    <name type="scientific">Engystomops pustulosus</name>
    <name type="common">Tungara frog</name>
    <name type="synonym">Physalaemus pustulosus</name>
    <dbReference type="NCBI Taxonomy" id="76066"/>
    <lineage>
        <taxon>Eukaryota</taxon>
        <taxon>Metazoa</taxon>
        <taxon>Chordata</taxon>
        <taxon>Craniata</taxon>
        <taxon>Vertebrata</taxon>
        <taxon>Euteleostomi</taxon>
        <taxon>Amphibia</taxon>
        <taxon>Batrachia</taxon>
        <taxon>Anura</taxon>
        <taxon>Neobatrachia</taxon>
        <taxon>Hyloidea</taxon>
        <taxon>Leptodactylidae</taxon>
        <taxon>Leiuperinae</taxon>
        <taxon>Engystomops</taxon>
    </lineage>
</organism>
<keyword evidence="2" id="KW-1185">Reference proteome</keyword>
<comment type="caution">
    <text evidence="1">The sequence shown here is derived from an EMBL/GenBank/DDBJ whole genome shotgun (WGS) entry which is preliminary data.</text>
</comment>
<proteinExistence type="predicted"/>
<dbReference type="AlphaFoldDB" id="A0AAV6YS18"/>
<protein>
    <submittedName>
        <fullName evidence="1">Uncharacterized protein</fullName>
    </submittedName>
</protein>